<dbReference type="SUPFAM" id="SSF54593">
    <property type="entry name" value="Glyoxalase/Bleomycin resistance protein/Dihydroxybiphenyl dioxygenase"/>
    <property type="match status" value="1"/>
</dbReference>
<protein>
    <submittedName>
        <fullName evidence="2">Catechol 2,3-dioxygenase-like lactoylglutathione lyase family enzyme</fullName>
    </submittedName>
</protein>
<sequence length="133" mass="14996">MAQTIRRPILGFDHIALLVRDIAESGDFYRDVLGLQEVPNDMGRATVRWFSLGDGRHLHLSQGDMAGVGIKRSNHFALAARNFDETIEHFRASGLAFQDFAGEAGKVHMRPDGFRMVFIQDPNGYWIEINDHA</sequence>
<dbReference type="Gene3D" id="3.10.180.10">
    <property type="entry name" value="2,3-Dihydroxybiphenyl 1,2-Dioxygenase, domain 1"/>
    <property type="match status" value="1"/>
</dbReference>
<name>A0ABU0HDH2_9HYPH</name>
<dbReference type="PANTHER" id="PTHR36113:SF1">
    <property type="entry name" value="GLYOXALASE_BLEOMYCIN RESISTANCE PROTEIN_DIOXYGENASE"/>
    <property type="match status" value="1"/>
</dbReference>
<dbReference type="PANTHER" id="PTHR36113">
    <property type="entry name" value="LYASE, PUTATIVE-RELATED-RELATED"/>
    <property type="match status" value="1"/>
</dbReference>
<dbReference type="PROSITE" id="PS51819">
    <property type="entry name" value="VOC"/>
    <property type="match status" value="1"/>
</dbReference>
<dbReference type="Proteomes" id="UP001241603">
    <property type="component" value="Unassembled WGS sequence"/>
</dbReference>
<dbReference type="InterPro" id="IPR037523">
    <property type="entry name" value="VOC_core"/>
</dbReference>
<dbReference type="InterPro" id="IPR029068">
    <property type="entry name" value="Glyas_Bleomycin-R_OHBP_Dase"/>
</dbReference>
<accession>A0ABU0HDH2</accession>
<evidence type="ECO:0000313" key="2">
    <source>
        <dbReference type="EMBL" id="MDQ0439544.1"/>
    </source>
</evidence>
<proteinExistence type="predicted"/>
<dbReference type="Pfam" id="PF00903">
    <property type="entry name" value="Glyoxalase"/>
    <property type="match status" value="1"/>
</dbReference>
<dbReference type="EMBL" id="JAUSVO010000006">
    <property type="protein sequence ID" value="MDQ0439544.1"/>
    <property type="molecule type" value="Genomic_DNA"/>
</dbReference>
<evidence type="ECO:0000259" key="1">
    <source>
        <dbReference type="PROSITE" id="PS51819"/>
    </source>
</evidence>
<gene>
    <name evidence="2" type="ORF">QO014_003950</name>
</gene>
<feature type="domain" description="VOC" evidence="1">
    <location>
        <begin position="11"/>
        <end position="132"/>
    </location>
</feature>
<dbReference type="InterPro" id="IPR051332">
    <property type="entry name" value="Fosfomycin_Res_Enzymes"/>
</dbReference>
<comment type="caution">
    <text evidence="2">The sequence shown here is derived from an EMBL/GenBank/DDBJ whole genome shotgun (WGS) entry which is preliminary data.</text>
</comment>
<reference evidence="2 3" key="1">
    <citation type="submission" date="2023-07" db="EMBL/GenBank/DDBJ databases">
        <title>Genomic Encyclopedia of Type Strains, Phase IV (KMG-IV): sequencing the most valuable type-strain genomes for metagenomic binning, comparative biology and taxonomic classification.</title>
        <authorList>
            <person name="Goeker M."/>
        </authorList>
    </citation>
    <scope>NUCLEOTIDE SEQUENCE [LARGE SCALE GENOMIC DNA]</scope>
    <source>
        <strain evidence="2 3">B6-8</strain>
    </source>
</reference>
<dbReference type="InterPro" id="IPR004360">
    <property type="entry name" value="Glyas_Fos-R_dOase_dom"/>
</dbReference>
<dbReference type="RefSeq" id="WP_266350443.1">
    <property type="nucleotide sequence ID" value="NZ_JAPKNG010000006.1"/>
</dbReference>
<evidence type="ECO:0000313" key="3">
    <source>
        <dbReference type="Proteomes" id="UP001241603"/>
    </source>
</evidence>
<organism evidence="2 3">
    <name type="scientific">Kaistia dalseonensis</name>
    <dbReference type="NCBI Taxonomy" id="410840"/>
    <lineage>
        <taxon>Bacteria</taxon>
        <taxon>Pseudomonadati</taxon>
        <taxon>Pseudomonadota</taxon>
        <taxon>Alphaproteobacteria</taxon>
        <taxon>Hyphomicrobiales</taxon>
        <taxon>Kaistiaceae</taxon>
        <taxon>Kaistia</taxon>
    </lineage>
</organism>
<keyword evidence="3" id="KW-1185">Reference proteome</keyword>